<dbReference type="Proteomes" id="UP000673975">
    <property type="component" value="Unassembled WGS sequence"/>
</dbReference>
<evidence type="ECO:0000313" key="3">
    <source>
        <dbReference type="Proteomes" id="UP000673975"/>
    </source>
</evidence>
<keyword evidence="1" id="KW-0175">Coiled coil</keyword>
<dbReference type="AlphaFoldDB" id="A0A8J7SDD5"/>
<protein>
    <submittedName>
        <fullName evidence="2">Uncharacterized protein</fullName>
    </submittedName>
</protein>
<name>A0A8J7SDD5_9BACT</name>
<organism evidence="2 3">
    <name type="scientific">Natronogracilivirga saccharolytica</name>
    <dbReference type="NCBI Taxonomy" id="2812953"/>
    <lineage>
        <taxon>Bacteria</taxon>
        <taxon>Pseudomonadati</taxon>
        <taxon>Balneolota</taxon>
        <taxon>Balneolia</taxon>
        <taxon>Balneolales</taxon>
        <taxon>Cyclonatronaceae</taxon>
        <taxon>Natronogracilivirga</taxon>
    </lineage>
</organism>
<accession>A0A8J7SDD5</accession>
<comment type="caution">
    <text evidence="2">The sequence shown here is derived from an EMBL/GenBank/DDBJ whole genome shotgun (WGS) entry which is preliminary data.</text>
</comment>
<gene>
    <name evidence="2" type="ORF">NATSA_15110</name>
</gene>
<feature type="coiled-coil region" evidence="1">
    <location>
        <begin position="74"/>
        <end position="101"/>
    </location>
</feature>
<dbReference type="RefSeq" id="WP_210513465.1">
    <property type="nucleotide sequence ID" value="NZ_JAFIDN010000022.1"/>
</dbReference>
<reference evidence="2" key="1">
    <citation type="submission" date="2021-02" db="EMBL/GenBank/DDBJ databases">
        <title>Natronogracilivirga saccharolytica gen. nov. sp. nov. a new anaerobic, haloalkiliphilic carbohydrate-fermenting bacterium from soda lake and proposing of Cyclonatronumiaceae fam. nov. in the phylum Balneolaeota.</title>
        <authorList>
            <person name="Zhilina T.N."/>
            <person name="Sorokin D.Y."/>
            <person name="Zavarzina D.G."/>
            <person name="Toshchakov S.V."/>
            <person name="Kublanov I.V."/>
        </authorList>
    </citation>
    <scope>NUCLEOTIDE SEQUENCE</scope>
    <source>
        <strain evidence="2">Z-1702</strain>
    </source>
</reference>
<evidence type="ECO:0000313" key="2">
    <source>
        <dbReference type="EMBL" id="MBP3194006.1"/>
    </source>
</evidence>
<dbReference type="EMBL" id="JAFIDN010000022">
    <property type="protein sequence ID" value="MBP3194006.1"/>
    <property type="molecule type" value="Genomic_DNA"/>
</dbReference>
<keyword evidence="3" id="KW-1185">Reference proteome</keyword>
<evidence type="ECO:0000256" key="1">
    <source>
        <dbReference type="SAM" id="Coils"/>
    </source>
</evidence>
<sequence>MTEEQLAILEYLNEHALGYENRRTSTEIRDTLNLESGGQTNEHVREQIRAMILEHQCCIGSGMWVDGYWIIQTEDELERVCQSLESRANSITDRANALRESWRLQNG</sequence>
<proteinExistence type="predicted"/>